<dbReference type="Proteomes" id="UP000540685">
    <property type="component" value="Unassembled WGS sequence"/>
</dbReference>
<reference evidence="2 3" key="1">
    <citation type="submission" date="2020-08" db="EMBL/GenBank/DDBJ databases">
        <title>Sequencing the genomes of 1000 actinobacteria strains.</title>
        <authorList>
            <person name="Klenk H.-P."/>
        </authorList>
    </citation>
    <scope>NUCLEOTIDE SEQUENCE [LARGE SCALE GENOMIC DNA]</scope>
    <source>
        <strain evidence="2 3">DSM 46887</strain>
    </source>
</reference>
<dbReference type="PROSITE" id="PS51257">
    <property type="entry name" value="PROKAR_LIPOPROTEIN"/>
    <property type="match status" value="1"/>
</dbReference>
<dbReference type="RefSeq" id="WP_184543271.1">
    <property type="nucleotide sequence ID" value="NZ_JACHMP010000001.1"/>
</dbReference>
<dbReference type="InterPro" id="IPR006059">
    <property type="entry name" value="SBP"/>
</dbReference>
<dbReference type="Pfam" id="PF01547">
    <property type="entry name" value="SBP_bac_1"/>
    <property type="match status" value="1"/>
</dbReference>
<dbReference type="AlphaFoldDB" id="A0A7W9MHJ8"/>
<dbReference type="Gene3D" id="3.40.190.10">
    <property type="entry name" value="Periplasmic binding protein-like II"/>
    <property type="match status" value="1"/>
</dbReference>
<evidence type="ECO:0000256" key="1">
    <source>
        <dbReference type="SAM" id="SignalP"/>
    </source>
</evidence>
<dbReference type="InterPro" id="IPR050490">
    <property type="entry name" value="Bact_solute-bd_prot1"/>
</dbReference>
<keyword evidence="1" id="KW-0732">Signal</keyword>
<comment type="caution">
    <text evidence="2">The sequence shown here is derived from an EMBL/GenBank/DDBJ whole genome shotgun (WGS) entry which is preliminary data.</text>
</comment>
<keyword evidence="3" id="KW-1185">Reference proteome</keyword>
<sequence>MRGTARALATAAAALTLGLVAACSGGSGSAGEPPVDQARTPQDRKTVTLKYWTSFPAEATLTETLAEFERTNPGIEIELDVLDGDELRKRLPEALEDGEEIDVVGLPIQEMTDTVKDRLRPVSEWESALPDGWRSRLDERVIEQAGKAAGDGKLYSVPMGSAGGAIMYANASLLSELGEDFPETAADLESIVTRVKKELPDVRPVVFSGEPRRLEEILFTVSGQSDPSLAADVLAGRRPWNAPDLVAALTAYGSLFERGVLDKSALNLKGDRPAELFGQGKALFLVDDSAQARLLSASYRRTEGIAVGDVAAGAFPVVLPGGKPVARGLAGTGLAVPKSSKHTKEAARLVEFLALGDGVPEWAADMTLIPALKDFEMDSAVLVGEPAKEGYAKIRELVGTGGPAYHSPEAFLSRVEGEVIGDLVRGRITPKNAASKLDKEWAGGRYDGK</sequence>
<dbReference type="EMBL" id="JACHMP010000001">
    <property type="protein sequence ID" value="MBB5820543.1"/>
    <property type="molecule type" value="Genomic_DNA"/>
</dbReference>
<proteinExistence type="predicted"/>
<organism evidence="2 3">
    <name type="scientific">Streptosporangium becharense</name>
    <dbReference type="NCBI Taxonomy" id="1816182"/>
    <lineage>
        <taxon>Bacteria</taxon>
        <taxon>Bacillati</taxon>
        <taxon>Actinomycetota</taxon>
        <taxon>Actinomycetes</taxon>
        <taxon>Streptosporangiales</taxon>
        <taxon>Streptosporangiaceae</taxon>
        <taxon>Streptosporangium</taxon>
    </lineage>
</organism>
<dbReference type="SUPFAM" id="SSF53850">
    <property type="entry name" value="Periplasmic binding protein-like II"/>
    <property type="match status" value="1"/>
</dbReference>
<gene>
    <name evidence="2" type="ORF">F4562_003605</name>
</gene>
<evidence type="ECO:0000313" key="3">
    <source>
        <dbReference type="Proteomes" id="UP000540685"/>
    </source>
</evidence>
<accession>A0A7W9MHJ8</accession>
<feature type="signal peptide" evidence="1">
    <location>
        <begin position="1"/>
        <end position="22"/>
    </location>
</feature>
<protein>
    <submittedName>
        <fullName evidence="2">Raffinose/stachyose/melibiose transport system substrate-binding protein</fullName>
    </submittedName>
</protein>
<feature type="chain" id="PRO_5031245120" evidence="1">
    <location>
        <begin position="23"/>
        <end position="449"/>
    </location>
</feature>
<name>A0A7W9MHJ8_9ACTN</name>
<evidence type="ECO:0000313" key="2">
    <source>
        <dbReference type="EMBL" id="MBB5820543.1"/>
    </source>
</evidence>
<dbReference type="PANTHER" id="PTHR43649">
    <property type="entry name" value="ARABINOSE-BINDING PROTEIN-RELATED"/>
    <property type="match status" value="1"/>
</dbReference>